<keyword evidence="1 2" id="KW-0732">Signal</keyword>
<accession>A0ABT8T6V6</accession>
<feature type="domain" description="Cj1289-like C-terminal" evidence="3">
    <location>
        <begin position="140"/>
        <end position="229"/>
    </location>
</feature>
<organism evidence="4 5">
    <name type="scientific">Campylobacter magnus</name>
    <dbReference type="NCBI Taxonomy" id="3026462"/>
    <lineage>
        <taxon>Bacteria</taxon>
        <taxon>Pseudomonadati</taxon>
        <taxon>Campylobacterota</taxon>
        <taxon>Epsilonproteobacteria</taxon>
        <taxon>Campylobacterales</taxon>
        <taxon>Campylobacteraceae</taxon>
        <taxon>Campylobacter</taxon>
    </lineage>
</organism>
<dbReference type="InterPro" id="IPR046357">
    <property type="entry name" value="PPIase_dom_sf"/>
</dbReference>
<comment type="caution">
    <text evidence="4">The sequence shown here is derived from an EMBL/GenBank/DDBJ whole genome shotgun (WGS) entry which is preliminary data.</text>
</comment>
<evidence type="ECO:0000313" key="5">
    <source>
        <dbReference type="Proteomes" id="UP001171111"/>
    </source>
</evidence>
<dbReference type="SUPFAM" id="SSF109998">
    <property type="entry name" value="Triger factor/SurA peptide-binding domain-like"/>
    <property type="match status" value="1"/>
</dbReference>
<name>A0ABT8T6V6_9BACT</name>
<dbReference type="PANTHER" id="PTHR47637:SF1">
    <property type="entry name" value="CHAPERONE SURA"/>
    <property type="match status" value="1"/>
</dbReference>
<dbReference type="InterPro" id="IPR055131">
    <property type="entry name" value="Cj1289-like_C"/>
</dbReference>
<evidence type="ECO:0000313" key="4">
    <source>
        <dbReference type="EMBL" id="MDO2408970.1"/>
    </source>
</evidence>
<protein>
    <submittedName>
        <fullName evidence="4">Peptidylprolyl isomerase</fullName>
    </submittedName>
</protein>
<dbReference type="EMBL" id="JAULJQ010000002">
    <property type="protein sequence ID" value="MDO2408970.1"/>
    <property type="molecule type" value="Genomic_DNA"/>
</dbReference>
<evidence type="ECO:0000256" key="2">
    <source>
        <dbReference type="SAM" id="SignalP"/>
    </source>
</evidence>
<dbReference type="Gene3D" id="3.10.50.40">
    <property type="match status" value="1"/>
</dbReference>
<evidence type="ECO:0000259" key="3">
    <source>
        <dbReference type="Pfam" id="PF22506"/>
    </source>
</evidence>
<dbReference type="Proteomes" id="UP001171111">
    <property type="component" value="Unassembled WGS sequence"/>
</dbReference>
<gene>
    <name evidence="4" type="ORF">Q2362_02500</name>
</gene>
<dbReference type="Gene3D" id="1.10.4030.10">
    <property type="entry name" value="Porin chaperone SurA, peptide-binding domain"/>
    <property type="match status" value="1"/>
</dbReference>
<feature type="signal peptide" evidence="2">
    <location>
        <begin position="1"/>
        <end position="21"/>
    </location>
</feature>
<dbReference type="PANTHER" id="PTHR47637">
    <property type="entry name" value="CHAPERONE SURA"/>
    <property type="match status" value="1"/>
</dbReference>
<reference evidence="4 5" key="1">
    <citation type="submission" date="2023-06" db="EMBL/GenBank/DDBJ databases">
        <title>Campylobacter magnum sp. nov., isolated from cecal contents of domestic pigs (Sus scrofa domesticus).</title>
        <authorList>
            <person name="Papic B."/>
            <person name="Gruntar I."/>
        </authorList>
    </citation>
    <scope>NUCLEOTIDE SEQUENCE [LARGE SCALE GENOMIC DNA]</scope>
    <source>
        <strain evidence="5">34484-21</strain>
    </source>
</reference>
<dbReference type="InterPro" id="IPR027304">
    <property type="entry name" value="Trigger_fact/SurA_dom_sf"/>
</dbReference>
<dbReference type="Pfam" id="PF22506">
    <property type="entry name" value="Cj1289-like_C"/>
    <property type="match status" value="1"/>
</dbReference>
<proteinExistence type="predicted"/>
<dbReference type="InterPro" id="IPR050280">
    <property type="entry name" value="OMP_Chaperone_SurA"/>
</dbReference>
<keyword evidence="5" id="KW-1185">Reference proteome</keyword>
<keyword evidence="4" id="KW-0413">Isomerase</keyword>
<dbReference type="GO" id="GO:0016853">
    <property type="term" value="F:isomerase activity"/>
    <property type="evidence" value="ECO:0007669"/>
    <property type="project" value="UniProtKB-KW"/>
</dbReference>
<dbReference type="RefSeq" id="WP_302243743.1">
    <property type="nucleotide sequence ID" value="NZ_JAULJQ010000002.1"/>
</dbReference>
<dbReference type="Pfam" id="PF13624">
    <property type="entry name" value="SurA_N_3"/>
    <property type="match status" value="1"/>
</dbReference>
<feature type="chain" id="PRO_5045959299" evidence="2">
    <location>
        <begin position="22"/>
        <end position="275"/>
    </location>
</feature>
<evidence type="ECO:0000256" key="1">
    <source>
        <dbReference type="ARBA" id="ARBA00022729"/>
    </source>
</evidence>
<sequence length="275" mass="30316">MKKIFLSLALGLAISTNGAYLNGVAATVNNEPITDYDVELVVKRMNITPNEALNVLIRDKLELSQIKELGLSASESEINEELSQIAKQNGYSDLASYAQVLSHKAGALAKLREQAKENLSRGKLYDFIISQPNDNITRANAMRFYEQNRGMFTRFSSAKVTRYMAKSGATLGRVKAQGLASGVTTTAMTIYPGSADNRVLNLIAAANVGDFTPIVREGDSYVMYKVNSKENPQVVAFEEVEQNVATMMAEQEKEALIADYFNKLRAKANIEIIKR</sequence>